<dbReference type="PANTHER" id="PTHR33099:SF7">
    <property type="entry name" value="MYND-TYPE DOMAIN-CONTAINING PROTEIN"/>
    <property type="match status" value="1"/>
</dbReference>
<dbReference type="Proteomes" id="UP000290288">
    <property type="component" value="Unassembled WGS sequence"/>
</dbReference>
<accession>A0A4Q2DC07</accession>
<organism evidence="1 2">
    <name type="scientific">Candolleomyces aberdarensis</name>
    <dbReference type="NCBI Taxonomy" id="2316362"/>
    <lineage>
        <taxon>Eukaryota</taxon>
        <taxon>Fungi</taxon>
        <taxon>Dikarya</taxon>
        <taxon>Basidiomycota</taxon>
        <taxon>Agaricomycotina</taxon>
        <taxon>Agaricomycetes</taxon>
        <taxon>Agaricomycetidae</taxon>
        <taxon>Agaricales</taxon>
        <taxon>Agaricineae</taxon>
        <taxon>Psathyrellaceae</taxon>
        <taxon>Candolleomyces</taxon>
    </lineage>
</organism>
<keyword evidence="2" id="KW-1185">Reference proteome</keyword>
<protein>
    <submittedName>
        <fullName evidence="1">Uncharacterized protein</fullName>
    </submittedName>
</protein>
<evidence type="ECO:0000313" key="2">
    <source>
        <dbReference type="Proteomes" id="UP000290288"/>
    </source>
</evidence>
<name>A0A4Q2DC07_9AGAR</name>
<reference evidence="1 2" key="1">
    <citation type="submission" date="2019-01" db="EMBL/GenBank/DDBJ databases">
        <title>Draft genome sequence of Psathyrella aberdarensis IHI B618.</title>
        <authorList>
            <person name="Buettner E."/>
            <person name="Kellner H."/>
        </authorList>
    </citation>
    <scope>NUCLEOTIDE SEQUENCE [LARGE SCALE GENOMIC DNA]</scope>
    <source>
        <strain evidence="1 2">IHI B618</strain>
    </source>
</reference>
<comment type="caution">
    <text evidence="1">The sequence shown here is derived from an EMBL/GenBank/DDBJ whole genome shotgun (WGS) entry which is preliminary data.</text>
</comment>
<gene>
    <name evidence="1" type="ORF">EST38_g8635</name>
</gene>
<proteinExistence type="predicted"/>
<dbReference type="PANTHER" id="PTHR33099">
    <property type="entry name" value="FE2OG DIOXYGENASE DOMAIN-CONTAINING PROTEIN"/>
    <property type="match status" value="1"/>
</dbReference>
<dbReference type="AlphaFoldDB" id="A0A4Q2DC07"/>
<evidence type="ECO:0000313" key="1">
    <source>
        <dbReference type="EMBL" id="RXW17217.1"/>
    </source>
</evidence>
<dbReference type="EMBL" id="SDEE01000359">
    <property type="protein sequence ID" value="RXW17217.1"/>
    <property type="molecule type" value="Genomic_DNA"/>
</dbReference>
<sequence>MATLAVQQSGDDDHLEFFDAESDLDSDTDSAFSFVGDCPKSDLEDALSGRFGFAGNHFCYSSNEYAPNPGLNITGFGPVRLPLSQHDARQLSMETPISVAEGTVLPGAWETKRPQVDLQNPAWKEYMEGPVLKGVCEDLGVYRFTRSRPRVEFCKLDLLGPGQSFSILEEPTGADGVFATVAVILPSVFEGGQIQTSGAGETKVFNISNVSRFATTTLAWYTEDAVFKSAPIKSGYPTILFYHLVHADPHSVVKPSPRNKPDPSTTFRRVLRQWNEGMYDQMLPIPLVVHPLLKTYCQRDFGQRTILEGSDAQKVNDLLPVAQELGFSICLAHLDCSGLGLGKEHRRYTVFGLVRLNNAQRSLYLHEFDISDDVIIPNDLSENSEGNAVRSRSRSVGCSGSIQTVLLIFHEQDEPTIAISLQGAEQTLRKVQRTPEAPTAANRQPLMTNDPTTRFSLALLKIYWTVRLSGKDVNLWHEVFTHSGGSLKALYSALRKALVVFDAGALQDSVENLIRRALPLRRRVKILEIVCPFILDDDDDDGCKWIDDIMRFILSSYDKPAIKDIPVLLKIAAERGLQFLHDNVIPNVSQQANAYPFLMTLAKGMHENRGQFPSDSPEGWSSGNTSLYHTALTPCAIEVIRRCLMAAISASTLKLKPRNGSASLTLDLDRICEIIELCFAVDDLEPCAFLLKTVVDITIDGMKNGDDFDRVYTPLVAQIKEVVRKNGSSVTSGPFKSFFGAVISLYLVHHLFPSNPSALGAGDDDSKVLFQPSKRIDIGCGSKECFDCQRLEAFVNSPWPTHPFEMNEARRSHLEKQLKSKALKGVTYTTTRFNRRYTLHVTKHLEAFDECRWGGKRRAAYEFMKSIGCDGKFDDVMVIMGERWKDVVEACERRVPFCWVPAGSSIKEEDS</sequence>
<dbReference type="OrthoDB" id="124582at2759"/>